<dbReference type="InterPro" id="IPR001547">
    <property type="entry name" value="Glyco_hydro_5"/>
</dbReference>
<dbReference type="SUPFAM" id="SSF51445">
    <property type="entry name" value="(Trans)glycosidases"/>
    <property type="match status" value="1"/>
</dbReference>
<proteinExistence type="inferred from homology"/>
<evidence type="ECO:0000256" key="3">
    <source>
        <dbReference type="RuleBase" id="RU361153"/>
    </source>
</evidence>
<feature type="domain" description="Glycoside hydrolase family 5" evidence="5">
    <location>
        <begin position="174"/>
        <end position="328"/>
    </location>
</feature>
<dbReference type="AlphaFoldDB" id="A0A1T5CG51"/>
<keyword evidence="4" id="KW-0732">Signal</keyword>
<feature type="signal peptide" evidence="4">
    <location>
        <begin position="1"/>
        <end position="21"/>
    </location>
</feature>
<evidence type="ECO:0000313" key="7">
    <source>
        <dbReference type="Proteomes" id="UP000190897"/>
    </source>
</evidence>
<organism evidence="6 7">
    <name type="scientific">Dyadobacter psychrophilus</name>
    <dbReference type="NCBI Taxonomy" id="651661"/>
    <lineage>
        <taxon>Bacteria</taxon>
        <taxon>Pseudomonadati</taxon>
        <taxon>Bacteroidota</taxon>
        <taxon>Cytophagia</taxon>
        <taxon>Cytophagales</taxon>
        <taxon>Spirosomataceae</taxon>
        <taxon>Dyadobacter</taxon>
    </lineage>
</organism>
<comment type="similarity">
    <text evidence="3">Belongs to the glycosyl hydrolase 5 (cellulase A) family.</text>
</comment>
<feature type="chain" id="PRO_5013024438" evidence="4">
    <location>
        <begin position="22"/>
        <end position="382"/>
    </location>
</feature>
<dbReference type="InterPro" id="IPR017853">
    <property type="entry name" value="GH"/>
</dbReference>
<dbReference type="OrthoDB" id="9774262at2"/>
<evidence type="ECO:0000256" key="2">
    <source>
        <dbReference type="ARBA" id="ARBA00023295"/>
    </source>
</evidence>
<dbReference type="RefSeq" id="WP_082213704.1">
    <property type="nucleotide sequence ID" value="NZ_FUZA01000001.1"/>
</dbReference>
<evidence type="ECO:0000256" key="4">
    <source>
        <dbReference type="SAM" id="SignalP"/>
    </source>
</evidence>
<dbReference type="EMBL" id="FUZA01000001">
    <property type="protein sequence ID" value="SKB58313.1"/>
    <property type="molecule type" value="Genomic_DNA"/>
</dbReference>
<dbReference type="GO" id="GO:0000272">
    <property type="term" value="P:polysaccharide catabolic process"/>
    <property type="evidence" value="ECO:0007669"/>
    <property type="project" value="InterPro"/>
</dbReference>
<gene>
    <name evidence="6" type="ORF">SAMN05660293_01215</name>
</gene>
<name>A0A1T5CG51_9BACT</name>
<dbReference type="STRING" id="651661.SAMN05660293_01215"/>
<dbReference type="Proteomes" id="UP000190897">
    <property type="component" value="Unassembled WGS sequence"/>
</dbReference>
<dbReference type="GO" id="GO:0004553">
    <property type="term" value="F:hydrolase activity, hydrolyzing O-glycosyl compounds"/>
    <property type="evidence" value="ECO:0007669"/>
    <property type="project" value="InterPro"/>
</dbReference>
<protein>
    <submittedName>
        <fullName evidence="6">Cellulase (Glycosyl hydrolase family 5)</fullName>
    </submittedName>
</protein>
<accession>A0A1T5CG51</accession>
<keyword evidence="7" id="KW-1185">Reference proteome</keyword>
<evidence type="ECO:0000259" key="5">
    <source>
        <dbReference type="Pfam" id="PF00150"/>
    </source>
</evidence>
<evidence type="ECO:0000256" key="1">
    <source>
        <dbReference type="ARBA" id="ARBA00022801"/>
    </source>
</evidence>
<sequence length="382" mass="44229">MKFLKTTVWALLICLSFQNCAKKEEAAKEEVIVPREIWTKEQAKEWYGKQGWLVGADFLPSTAINQLEMFQKADFDTATIDKELGWAEEIGMNTMRVYLHDLLFEEDSAGFVQRLDVFLDIAEKHKIKPLFVLFDSCWDPFPKLGKQRAPKPGVHNSGWVQSPGLEVLKDSTKYPRLERYVKGTIKAFRKDDRVLGWDVWNEPDNPNTSSYGKVELPNKVDYVLPLLEKAFVWARSVDPSQPLTAGIWDGDWTSHETLKSIEKLMIEQSDIVSFHNYQDAADFEKRIKQLQRYDRPMICTEYMSRGNGSFFKGSLPIAKKYNVGAINWGLVDGKSQTIYPWDSWKKTYTSEPELWFHDIFRKDGTPYKKDEVELIKNLTAAK</sequence>
<reference evidence="7" key="1">
    <citation type="submission" date="2017-02" db="EMBL/GenBank/DDBJ databases">
        <authorList>
            <person name="Varghese N."/>
            <person name="Submissions S."/>
        </authorList>
    </citation>
    <scope>NUCLEOTIDE SEQUENCE [LARGE SCALE GENOMIC DNA]</scope>
    <source>
        <strain evidence="7">DSM 22270</strain>
    </source>
</reference>
<dbReference type="Pfam" id="PF00150">
    <property type="entry name" value="Cellulase"/>
    <property type="match status" value="1"/>
</dbReference>
<keyword evidence="2 3" id="KW-0326">Glycosidase</keyword>
<dbReference type="Gene3D" id="3.20.20.80">
    <property type="entry name" value="Glycosidases"/>
    <property type="match status" value="1"/>
</dbReference>
<keyword evidence="1 3" id="KW-0378">Hydrolase</keyword>
<evidence type="ECO:0000313" key="6">
    <source>
        <dbReference type="EMBL" id="SKB58313.1"/>
    </source>
</evidence>